<dbReference type="PANTHER" id="PTHR34222:SF40">
    <property type="match status" value="1"/>
</dbReference>
<name>A0A9D5BCQ1_PEA</name>
<comment type="caution">
    <text evidence="1">The sequence shown here is derived from an EMBL/GenBank/DDBJ whole genome shotgun (WGS) entry which is preliminary data.</text>
</comment>
<keyword evidence="2" id="KW-1185">Reference proteome</keyword>
<sequence length="166" mass="18605">MFLIGLNKDIDDVRGRVLGKVPLPTFCETFAEIIREESQQRIMMVKTPRSFESEGSTLASRNFDEGIRLDKIPWCDHCKCGCHTHETCWKLKGKPLNWKKKSGCVFQASNSDQGQHPPSVLVSTHYGATRQTIQTPRDLNSGKMISSAKESGGLYYLDIGSESQLP</sequence>
<reference evidence="1 2" key="1">
    <citation type="journal article" date="2022" name="Nat. Genet.">
        <title>Improved pea reference genome and pan-genome highlight genomic features and evolutionary characteristics.</title>
        <authorList>
            <person name="Yang T."/>
            <person name="Liu R."/>
            <person name="Luo Y."/>
            <person name="Hu S."/>
            <person name="Wang D."/>
            <person name="Wang C."/>
            <person name="Pandey M.K."/>
            <person name="Ge S."/>
            <person name="Xu Q."/>
            <person name="Li N."/>
            <person name="Li G."/>
            <person name="Huang Y."/>
            <person name="Saxena R.K."/>
            <person name="Ji Y."/>
            <person name="Li M."/>
            <person name="Yan X."/>
            <person name="He Y."/>
            <person name="Liu Y."/>
            <person name="Wang X."/>
            <person name="Xiang C."/>
            <person name="Varshney R.K."/>
            <person name="Ding H."/>
            <person name="Gao S."/>
            <person name="Zong X."/>
        </authorList>
    </citation>
    <scope>NUCLEOTIDE SEQUENCE [LARGE SCALE GENOMIC DNA]</scope>
    <source>
        <strain evidence="1 2">cv. Zhongwan 6</strain>
    </source>
</reference>
<organism evidence="1 2">
    <name type="scientific">Pisum sativum</name>
    <name type="common">Garden pea</name>
    <name type="synonym">Lathyrus oleraceus</name>
    <dbReference type="NCBI Taxonomy" id="3888"/>
    <lineage>
        <taxon>Eukaryota</taxon>
        <taxon>Viridiplantae</taxon>
        <taxon>Streptophyta</taxon>
        <taxon>Embryophyta</taxon>
        <taxon>Tracheophyta</taxon>
        <taxon>Spermatophyta</taxon>
        <taxon>Magnoliopsida</taxon>
        <taxon>eudicotyledons</taxon>
        <taxon>Gunneridae</taxon>
        <taxon>Pentapetalae</taxon>
        <taxon>rosids</taxon>
        <taxon>fabids</taxon>
        <taxon>Fabales</taxon>
        <taxon>Fabaceae</taxon>
        <taxon>Papilionoideae</taxon>
        <taxon>50 kb inversion clade</taxon>
        <taxon>NPAAA clade</taxon>
        <taxon>Hologalegina</taxon>
        <taxon>IRL clade</taxon>
        <taxon>Fabeae</taxon>
        <taxon>Lathyrus</taxon>
    </lineage>
</organism>
<dbReference type="EMBL" id="JAMSHJ010000002">
    <property type="protein sequence ID" value="KAI5438546.1"/>
    <property type="molecule type" value="Genomic_DNA"/>
</dbReference>
<dbReference type="Proteomes" id="UP001058974">
    <property type="component" value="Chromosome 2"/>
</dbReference>
<proteinExistence type="predicted"/>
<dbReference type="Gramene" id="Psat02G0432600-T1">
    <property type="protein sequence ID" value="KAI5438546.1"/>
    <property type="gene ID" value="KIW84_024326"/>
</dbReference>
<gene>
    <name evidence="1" type="ORF">KIW84_024326</name>
</gene>
<evidence type="ECO:0000313" key="2">
    <source>
        <dbReference type="Proteomes" id="UP001058974"/>
    </source>
</evidence>
<dbReference type="PANTHER" id="PTHR34222">
    <property type="entry name" value="GAG_PRE-INTEGRS DOMAIN-CONTAINING PROTEIN"/>
    <property type="match status" value="1"/>
</dbReference>
<dbReference type="AlphaFoldDB" id="A0A9D5BCQ1"/>
<evidence type="ECO:0000313" key="1">
    <source>
        <dbReference type="EMBL" id="KAI5438546.1"/>
    </source>
</evidence>
<accession>A0A9D5BCQ1</accession>
<protein>
    <submittedName>
        <fullName evidence="1">Uncharacterized protein</fullName>
    </submittedName>
</protein>